<keyword evidence="3" id="KW-1185">Reference proteome</keyword>
<name>A0A6S7E2W8_9BURK</name>
<feature type="region of interest" description="Disordered" evidence="1">
    <location>
        <begin position="395"/>
        <end position="430"/>
    </location>
</feature>
<evidence type="ECO:0000313" key="2">
    <source>
        <dbReference type="EMBL" id="CAB3893992.1"/>
    </source>
</evidence>
<dbReference type="SUPFAM" id="SSF52540">
    <property type="entry name" value="P-loop containing nucleoside triphosphate hydrolases"/>
    <property type="match status" value="1"/>
</dbReference>
<protein>
    <submittedName>
        <fullName evidence="2">Uncharacterized protein</fullName>
    </submittedName>
</protein>
<evidence type="ECO:0000256" key="1">
    <source>
        <dbReference type="SAM" id="MobiDB-lite"/>
    </source>
</evidence>
<reference evidence="2 3" key="1">
    <citation type="submission" date="2020-04" db="EMBL/GenBank/DDBJ databases">
        <authorList>
            <person name="De Canck E."/>
        </authorList>
    </citation>
    <scope>NUCLEOTIDE SEQUENCE [LARGE SCALE GENOMIC DNA]</scope>
    <source>
        <strain evidence="2 3">LMG 26788</strain>
    </source>
</reference>
<gene>
    <name evidence="2" type="ORF">LMG26788_03923</name>
</gene>
<dbReference type="EMBL" id="CADIKZ010000011">
    <property type="protein sequence ID" value="CAB3893992.1"/>
    <property type="molecule type" value="Genomic_DNA"/>
</dbReference>
<dbReference type="Proteomes" id="UP000494203">
    <property type="component" value="Unassembled WGS sequence"/>
</dbReference>
<proteinExistence type="predicted"/>
<evidence type="ECO:0000313" key="3">
    <source>
        <dbReference type="Proteomes" id="UP000494203"/>
    </source>
</evidence>
<dbReference type="AlphaFoldDB" id="A0A6S7E2W8"/>
<accession>A0A6S7E2W8</accession>
<dbReference type="RefSeq" id="WP_175141460.1">
    <property type="nucleotide sequence ID" value="NZ_CADIKZ010000011.1"/>
</dbReference>
<feature type="region of interest" description="Disordered" evidence="1">
    <location>
        <begin position="357"/>
        <end position="379"/>
    </location>
</feature>
<sequence length="445" mass="49368">MPSSSLPWIARFEALRTESAIRQHCYRMPRPLELASTASPTDVEVKVGSTLAEIYYPTQQDVAILSRLRDLAKVYCESAYESEQRYASKLHAPMKTTTGTFSNPICLTGLAGVGKSQVIDAFCRLFTETRIQVLDGLLASPMKGPIKVTLQRDLGLKTYLNDYINLGVKNPKIHSLKDALDCFPHRAYAHGAPFVLIDETQFKVGGSSTSSIRSLLLQYTGFGVPLLFVANLSLVKALSRSPEQLRQRLLTRPIEVVRDEAGSEDWVAFLRCCHMSLGETISLDVLSEQEVIHQLTGGIKRLVVDLLKISYRHSRGSKRIHQVTMDHVQEAYRSSDYAVSRHQLKALSDYVISGNPKSEYHNPLGPSRLARGFDTSNTEDPTLKEIARRASLMQVPVNSKDNNPDGERRLSAASSAPRSRKNRPTAGDLLSNAIRLGKGLYGSQN</sequence>
<organism evidence="2 3">
    <name type="scientific">Achromobacter pulmonis</name>
    <dbReference type="NCBI Taxonomy" id="1389932"/>
    <lineage>
        <taxon>Bacteria</taxon>
        <taxon>Pseudomonadati</taxon>
        <taxon>Pseudomonadota</taxon>
        <taxon>Betaproteobacteria</taxon>
        <taxon>Burkholderiales</taxon>
        <taxon>Alcaligenaceae</taxon>
        <taxon>Achromobacter</taxon>
    </lineage>
</organism>
<dbReference type="InterPro" id="IPR027417">
    <property type="entry name" value="P-loop_NTPase"/>
</dbReference>